<protein>
    <submittedName>
        <fullName evidence="10">DHA2 family efflux MFS transporter permease subunit</fullName>
    </submittedName>
</protein>
<keyword evidence="5 8" id="KW-0812">Transmembrane</keyword>
<dbReference type="PROSITE" id="PS50850">
    <property type="entry name" value="MFS"/>
    <property type="match status" value="1"/>
</dbReference>
<feature type="transmembrane region" description="Helical" evidence="8">
    <location>
        <begin position="77"/>
        <end position="100"/>
    </location>
</feature>
<feature type="transmembrane region" description="Helical" evidence="8">
    <location>
        <begin position="223"/>
        <end position="246"/>
    </location>
</feature>
<feature type="transmembrane region" description="Helical" evidence="8">
    <location>
        <begin position="355"/>
        <end position="381"/>
    </location>
</feature>
<dbReference type="PANTHER" id="PTHR42718">
    <property type="entry name" value="MAJOR FACILITATOR SUPERFAMILY MULTIDRUG TRANSPORTER MFSC"/>
    <property type="match status" value="1"/>
</dbReference>
<dbReference type="Proteomes" id="UP000290365">
    <property type="component" value="Chromosome"/>
</dbReference>
<dbReference type="RefSeq" id="WP_129892480.1">
    <property type="nucleotide sequence ID" value="NZ_CP035758.1"/>
</dbReference>
<keyword evidence="6 8" id="KW-1133">Transmembrane helix</keyword>
<dbReference type="InterPro" id="IPR020846">
    <property type="entry name" value="MFS_dom"/>
</dbReference>
<evidence type="ECO:0000256" key="8">
    <source>
        <dbReference type="SAM" id="Phobius"/>
    </source>
</evidence>
<feature type="transmembrane region" description="Helical" evidence="8">
    <location>
        <begin position="427"/>
        <end position="454"/>
    </location>
</feature>
<keyword evidence="11" id="KW-1185">Reference proteome</keyword>
<feature type="transmembrane region" description="Helical" evidence="8">
    <location>
        <begin position="296"/>
        <end position="319"/>
    </location>
</feature>
<keyword evidence="3" id="KW-0813">Transport</keyword>
<accession>A0A4P6K055</accession>
<dbReference type="OrthoDB" id="102502at2"/>
<evidence type="ECO:0000256" key="6">
    <source>
        <dbReference type="ARBA" id="ARBA00022989"/>
    </source>
</evidence>
<evidence type="ECO:0000259" key="9">
    <source>
        <dbReference type="PROSITE" id="PS50850"/>
    </source>
</evidence>
<gene>
    <name evidence="10" type="ORF">EPA93_37780</name>
</gene>
<evidence type="ECO:0000256" key="5">
    <source>
        <dbReference type="ARBA" id="ARBA00022692"/>
    </source>
</evidence>
<evidence type="ECO:0000256" key="7">
    <source>
        <dbReference type="ARBA" id="ARBA00023136"/>
    </source>
</evidence>
<dbReference type="PRINTS" id="PR01036">
    <property type="entry name" value="TCRTETB"/>
</dbReference>
<dbReference type="Gene3D" id="1.20.1720.10">
    <property type="entry name" value="Multidrug resistance protein D"/>
    <property type="match status" value="1"/>
</dbReference>
<dbReference type="InterPro" id="IPR011701">
    <property type="entry name" value="MFS"/>
</dbReference>
<evidence type="ECO:0000256" key="2">
    <source>
        <dbReference type="ARBA" id="ARBA00008537"/>
    </source>
</evidence>
<evidence type="ECO:0000256" key="4">
    <source>
        <dbReference type="ARBA" id="ARBA00022475"/>
    </source>
</evidence>
<feature type="transmembrane region" description="Helical" evidence="8">
    <location>
        <begin position="267"/>
        <end position="290"/>
    </location>
</feature>
<dbReference type="GO" id="GO:0022857">
    <property type="term" value="F:transmembrane transporter activity"/>
    <property type="evidence" value="ECO:0007669"/>
    <property type="project" value="InterPro"/>
</dbReference>
<feature type="transmembrane region" description="Helical" evidence="8">
    <location>
        <begin position="199"/>
        <end position="217"/>
    </location>
</feature>
<dbReference type="EMBL" id="CP035758">
    <property type="protein sequence ID" value="QBD81419.1"/>
    <property type="molecule type" value="Genomic_DNA"/>
</dbReference>
<feature type="transmembrane region" description="Helical" evidence="8">
    <location>
        <begin position="331"/>
        <end position="349"/>
    </location>
</feature>
<keyword evidence="4" id="KW-1003">Cell membrane</keyword>
<dbReference type="InterPro" id="IPR004638">
    <property type="entry name" value="EmrB-like"/>
</dbReference>
<comment type="similarity">
    <text evidence="2">Belongs to the major facilitator superfamily. EmrB family.</text>
</comment>
<feature type="transmembrane region" description="Helical" evidence="8">
    <location>
        <begin position="164"/>
        <end position="187"/>
    </location>
</feature>
<proteinExistence type="inferred from homology"/>
<keyword evidence="7 8" id="KW-0472">Membrane</keyword>
<evidence type="ECO:0000313" key="11">
    <source>
        <dbReference type="Proteomes" id="UP000290365"/>
    </source>
</evidence>
<dbReference type="GO" id="GO:0005886">
    <property type="term" value="C:plasma membrane"/>
    <property type="evidence" value="ECO:0007669"/>
    <property type="project" value="UniProtKB-SubCell"/>
</dbReference>
<feature type="transmembrane region" description="Helical" evidence="8">
    <location>
        <begin position="46"/>
        <end position="65"/>
    </location>
</feature>
<dbReference type="Gene3D" id="1.20.1250.20">
    <property type="entry name" value="MFS general substrate transporter like domains"/>
    <property type="match status" value="1"/>
</dbReference>
<sequence>MPSVRQVKSLTLLAMCLGLFMPQLDTNVVNLALPSMQSSLHTDIGALQWIIDSYNLTFASLLLLGGTLGDLFGRKRLFLIGLALFTGGSLICAFAGSIALLLVGRVLQGIGAALELPGTLSILTATYPDPKERARAIGIWASVMGLALAIGPTVGALFVNTFGWQSIFFMNIPIGLINFGIAAIFVAESSHPQGRRLDLPGQTLAILCLVALTYAVIEGQARGWFSPLILAGFGLAIISLAAFIIVERRTPGAMVPLDIFRHRAFSAALAIASMMTFGMYGMFFLISLYLQSIHHASALLAGLQLLPLSIVFIIISPPVGRWISRFGPRPLMVAGMALMGVGLLLFTLLTPETPYTFLVITMAAIGAGVGLNTSPVMAVAVGSLPARSAGLASGFGNMARMIGATLGVAILGAILAGQLSAGHGNAFFMAGLHTAFLVGGCGELLGAVLAILYIPRMLQSETADERAVDRAPTLLEL</sequence>
<reference evidence="10 11" key="1">
    <citation type="submission" date="2019-01" db="EMBL/GenBank/DDBJ databases">
        <title>Ktedonosporobacter rubrisoli SCAWS-G2.</title>
        <authorList>
            <person name="Huang Y."/>
            <person name="Yan B."/>
        </authorList>
    </citation>
    <scope>NUCLEOTIDE SEQUENCE [LARGE SCALE GENOMIC DNA]</scope>
    <source>
        <strain evidence="10 11">SCAWS-G2</strain>
    </source>
</reference>
<evidence type="ECO:0000256" key="3">
    <source>
        <dbReference type="ARBA" id="ARBA00022448"/>
    </source>
</evidence>
<dbReference type="CDD" id="cd17321">
    <property type="entry name" value="MFS_MMR_MDR_like"/>
    <property type="match status" value="1"/>
</dbReference>
<evidence type="ECO:0000313" key="10">
    <source>
        <dbReference type="EMBL" id="QBD81419.1"/>
    </source>
</evidence>
<dbReference type="InterPro" id="IPR036259">
    <property type="entry name" value="MFS_trans_sf"/>
</dbReference>
<dbReference type="AlphaFoldDB" id="A0A4P6K055"/>
<name>A0A4P6K055_KTERU</name>
<feature type="transmembrane region" description="Helical" evidence="8">
    <location>
        <begin position="137"/>
        <end position="158"/>
    </location>
</feature>
<organism evidence="10 11">
    <name type="scientific">Ktedonosporobacter rubrisoli</name>
    <dbReference type="NCBI Taxonomy" id="2509675"/>
    <lineage>
        <taxon>Bacteria</taxon>
        <taxon>Bacillati</taxon>
        <taxon>Chloroflexota</taxon>
        <taxon>Ktedonobacteria</taxon>
        <taxon>Ktedonobacterales</taxon>
        <taxon>Ktedonosporobacteraceae</taxon>
        <taxon>Ktedonosporobacter</taxon>
    </lineage>
</organism>
<dbReference type="PANTHER" id="PTHR42718:SF9">
    <property type="entry name" value="MAJOR FACILITATOR SUPERFAMILY MULTIDRUG TRANSPORTER MFSC"/>
    <property type="match status" value="1"/>
</dbReference>
<evidence type="ECO:0000256" key="1">
    <source>
        <dbReference type="ARBA" id="ARBA00004651"/>
    </source>
</evidence>
<dbReference type="SUPFAM" id="SSF103473">
    <property type="entry name" value="MFS general substrate transporter"/>
    <property type="match status" value="1"/>
</dbReference>
<dbReference type="Pfam" id="PF07690">
    <property type="entry name" value="MFS_1"/>
    <property type="match status" value="1"/>
</dbReference>
<comment type="subcellular location">
    <subcellularLocation>
        <location evidence="1">Cell membrane</location>
        <topology evidence="1">Multi-pass membrane protein</topology>
    </subcellularLocation>
</comment>
<dbReference type="KEGG" id="kbs:EPA93_37780"/>
<feature type="domain" description="Major facilitator superfamily (MFS) profile" evidence="9">
    <location>
        <begin position="11"/>
        <end position="458"/>
    </location>
</feature>
<feature type="transmembrane region" description="Helical" evidence="8">
    <location>
        <begin position="402"/>
        <end position="421"/>
    </location>
</feature>
<dbReference type="NCBIfam" id="TIGR00711">
    <property type="entry name" value="efflux_EmrB"/>
    <property type="match status" value="1"/>
</dbReference>